<feature type="transmembrane region" description="Helical" evidence="7">
    <location>
        <begin position="89"/>
        <end position="107"/>
    </location>
</feature>
<dbReference type="Proteomes" id="UP000778523">
    <property type="component" value="Unassembled WGS sequence"/>
</dbReference>
<evidence type="ECO:0000256" key="1">
    <source>
        <dbReference type="ARBA" id="ARBA00004651"/>
    </source>
</evidence>
<sequence length="332" mass="37065">MTEIVQKNDRRLEVDTLRGLACLLLVFYHVVGSSAASGLHVEKGVLREFNDLLVHVRMPIFTVLSGFVYGARPFSGGFFEFLVGKAKRLLVPMLFVGTFFALIQSFVPGSNHRVESWLLLHVIPYAHFWFVESLFLIFVVVAVLEYWQKITDGRSFFFVLLIAVLLMLSGAGFEYFSVKGAVYLFPYFMFGLLLKRFALLDGVGRAAGVCVLAVVFVCMLVWGERIGTDRQSVASLVVAVSSVSALYAMRLKFYWLAWVGVRSYSIYLYHVFFAAGARILSASMEVDSLGAMVVLGVVCGVLGPILVEHLVPDYSFSRRLFLGASVKRDRAK</sequence>
<dbReference type="PANTHER" id="PTHR40074:SF2">
    <property type="entry name" value="O-ACETYLTRANSFERASE WECH"/>
    <property type="match status" value="1"/>
</dbReference>
<evidence type="ECO:0000256" key="3">
    <source>
        <dbReference type="ARBA" id="ARBA00022475"/>
    </source>
</evidence>
<evidence type="ECO:0000313" key="10">
    <source>
        <dbReference type="Proteomes" id="UP000778523"/>
    </source>
</evidence>
<evidence type="ECO:0000256" key="7">
    <source>
        <dbReference type="SAM" id="Phobius"/>
    </source>
</evidence>
<evidence type="ECO:0000256" key="6">
    <source>
        <dbReference type="ARBA" id="ARBA00023136"/>
    </source>
</evidence>
<accession>A0ABX2IHC4</accession>
<keyword evidence="6 7" id="KW-0472">Membrane</keyword>
<name>A0ABX2IHC4_9RHOO</name>
<feature type="domain" description="Acyltransferase 3" evidence="8">
    <location>
        <begin position="13"/>
        <end position="304"/>
    </location>
</feature>
<feature type="transmembrane region" description="Helical" evidence="7">
    <location>
        <begin position="156"/>
        <end position="177"/>
    </location>
</feature>
<keyword evidence="9" id="KW-0012">Acyltransferase</keyword>
<proteinExistence type="inferred from homology"/>
<evidence type="ECO:0000313" key="9">
    <source>
        <dbReference type="EMBL" id="NSL54039.1"/>
    </source>
</evidence>
<evidence type="ECO:0000256" key="5">
    <source>
        <dbReference type="ARBA" id="ARBA00022989"/>
    </source>
</evidence>
<organism evidence="9 10">
    <name type="scientific">Uliginosibacterium aquaticum</name>
    <dbReference type="NCBI Taxonomy" id="2731212"/>
    <lineage>
        <taxon>Bacteria</taxon>
        <taxon>Pseudomonadati</taxon>
        <taxon>Pseudomonadota</taxon>
        <taxon>Betaproteobacteria</taxon>
        <taxon>Rhodocyclales</taxon>
        <taxon>Zoogloeaceae</taxon>
        <taxon>Uliginosibacterium</taxon>
    </lineage>
</organism>
<feature type="transmembrane region" description="Helical" evidence="7">
    <location>
        <begin position="197"/>
        <end position="221"/>
    </location>
</feature>
<dbReference type="Pfam" id="PF01757">
    <property type="entry name" value="Acyl_transf_3"/>
    <property type="match status" value="1"/>
</dbReference>
<comment type="similarity">
    <text evidence="2">Belongs to the acyltransferase 3 family.</text>
</comment>
<evidence type="ECO:0000259" key="8">
    <source>
        <dbReference type="Pfam" id="PF01757"/>
    </source>
</evidence>
<dbReference type="GO" id="GO:0016746">
    <property type="term" value="F:acyltransferase activity"/>
    <property type="evidence" value="ECO:0007669"/>
    <property type="project" value="UniProtKB-KW"/>
</dbReference>
<feature type="transmembrane region" description="Helical" evidence="7">
    <location>
        <begin position="127"/>
        <end position="144"/>
    </location>
</feature>
<feature type="transmembrane region" description="Helical" evidence="7">
    <location>
        <begin position="255"/>
        <end position="277"/>
    </location>
</feature>
<dbReference type="EMBL" id="JABCSC020000001">
    <property type="protein sequence ID" value="NSL54039.1"/>
    <property type="molecule type" value="Genomic_DNA"/>
</dbReference>
<gene>
    <name evidence="9" type="ORF">HJ583_003280</name>
</gene>
<feature type="transmembrane region" description="Helical" evidence="7">
    <location>
        <begin position="289"/>
        <end position="307"/>
    </location>
</feature>
<comment type="caution">
    <text evidence="9">The sequence shown here is derived from an EMBL/GenBank/DDBJ whole genome shotgun (WGS) entry which is preliminary data.</text>
</comment>
<protein>
    <submittedName>
        <fullName evidence="9">Acyltransferase</fullName>
    </submittedName>
</protein>
<keyword evidence="4 7" id="KW-0812">Transmembrane</keyword>
<keyword evidence="5 7" id="KW-1133">Transmembrane helix</keyword>
<keyword evidence="10" id="KW-1185">Reference proteome</keyword>
<evidence type="ECO:0000256" key="4">
    <source>
        <dbReference type="ARBA" id="ARBA00022692"/>
    </source>
</evidence>
<comment type="subcellular location">
    <subcellularLocation>
        <location evidence="1">Cell membrane</location>
        <topology evidence="1">Multi-pass membrane protein</topology>
    </subcellularLocation>
</comment>
<evidence type="ECO:0000256" key="2">
    <source>
        <dbReference type="ARBA" id="ARBA00007400"/>
    </source>
</evidence>
<reference evidence="9 10" key="1">
    <citation type="submission" date="2020-06" db="EMBL/GenBank/DDBJ databases">
        <title>Draft genome of Uliginosibacterium sp. IMCC34675.</title>
        <authorList>
            <person name="Song J."/>
        </authorList>
    </citation>
    <scope>NUCLEOTIDE SEQUENCE [LARGE SCALE GENOMIC DNA]</scope>
    <source>
        <strain evidence="9 10">IMCC34675</strain>
    </source>
</reference>
<feature type="transmembrane region" description="Helical" evidence="7">
    <location>
        <begin position="20"/>
        <end position="40"/>
    </location>
</feature>
<keyword evidence="3" id="KW-1003">Cell membrane</keyword>
<keyword evidence="9" id="KW-0808">Transferase</keyword>
<dbReference type="InterPro" id="IPR002656">
    <property type="entry name" value="Acyl_transf_3_dom"/>
</dbReference>
<dbReference type="PANTHER" id="PTHR40074">
    <property type="entry name" value="O-ACETYLTRANSFERASE WECH"/>
    <property type="match status" value="1"/>
</dbReference>
<feature type="transmembrane region" description="Helical" evidence="7">
    <location>
        <begin position="233"/>
        <end position="249"/>
    </location>
</feature>
<dbReference type="RefSeq" id="WP_170020456.1">
    <property type="nucleotide sequence ID" value="NZ_JABCSC020000001.1"/>
</dbReference>